<dbReference type="EC" id="2.3.1.157" evidence="18"/>
<comment type="catalytic activity">
    <reaction evidence="16 18">
        <text>N-acetyl-alpha-D-glucosamine 1-phosphate + UTP + H(+) = UDP-N-acetyl-alpha-D-glucosamine + diphosphate</text>
        <dbReference type="Rhea" id="RHEA:13509"/>
        <dbReference type="ChEBI" id="CHEBI:15378"/>
        <dbReference type="ChEBI" id="CHEBI:33019"/>
        <dbReference type="ChEBI" id="CHEBI:46398"/>
        <dbReference type="ChEBI" id="CHEBI:57705"/>
        <dbReference type="ChEBI" id="CHEBI:57776"/>
        <dbReference type="EC" id="2.7.7.23"/>
    </reaction>
</comment>
<dbReference type="PROSITE" id="PS00101">
    <property type="entry name" value="HEXAPEP_TRANSFERASES"/>
    <property type="match status" value="1"/>
</dbReference>
<evidence type="ECO:0000256" key="9">
    <source>
        <dbReference type="ARBA" id="ARBA00022842"/>
    </source>
</evidence>
<feature type="binding site" evidence="18">
    <location>
        <position position="173"/>
    </location>
    <ligand>
        <name>UDP-N-acetyl-alpha-D-glucosamine</name>
        <dbReference type="ChEBI" id="CHEBI:57705"/>
    </ligand>
</feature>
<feature type="binding site" evidence="18">
    <location>
        <position position="381"/>
    </location>
    <ligand>
        <name>UDP-N-acetyl-alpha-D-glucosamine</name>
        <dbReference type="ChEBI" id="CHEBI:57705"/>
    </ligand>
</feature>
<evidence type="ECO:0000256" key="8">
    <source>
        <dbReference type="ARBA" id="ARBA00022737"/>
    </source>
</evidence>
<evidence type="ECO:0000256" key="1">
    <source>
        <dbReference type="ARBA" id="ARBA00004496"/>
    </source>
</evidence>
<comment type="pathway">
    <text evidence="18">Bacterial outer membrane biogenesis; LPS lipid A biosynthesis.</text>
</comment>
<evidence type="ECO:0000256" key="17">
    <source>
        <dbReference type="ARBA" id="ARBA00049628"/>
    </source>
</evidence>
<organism evidence="21 22">
    <name type="scientific">Kistimonas scapharcae</name>
    <dbReference type="NCBI Taxonomy" id="1036133"/>
    <lineage>
        <taxon>Bacteria</taxon>
        <taxon>Pseudomonadati</taxon>
        <taxon>Pseudomonadota</taxon>
        <taxon>Gammaproteobacteria</taxon>
        <taxon>Oceanospirillales</taxon>
        <taxon>Endozoicomonadaceae</taxon>
        <taxon>Kistimonas</taxon>
    </lineage>
</organism>
<evidence type="ECO:0000259" key="20">
    <source>
        <dbReference type="Pfam" id="PF25087"/>
    </source>
</evidence>
<feature type="binding site" evidence="18">
    <location>
        <position position="231"/>
    </location>
    <ligand>
        <name>UDP-N-acetyl-alpha-D-glucosamine</name>
        <dbReference type="ChEBI" id="CHEBI:57705"/>
    </ligand>
</feature>
<feature type="binding site" evidence="18">
    <location>
        <position position="79"/>
    </location>
    <ligand>
        <name>UDP-N-acetyl-alpha-D-glucosamine</name>
        <dbReference type="ChEBI" id="CHEBI:57705"/>
    </ligand>
</feature>
<dbReference type="Gene3D" id="2.160.10.10">
    <property type="entry name" value="Hexapeptide repeat proteins"/>
    <property type="match status" value="1"/>
</dbReference>
<comment type="pathway">
    <text evidence="18">Nucleotide-sugar biosynthesis; UDP-N-acetyl-alpha-D-glucosamine biosynthesis; N-acetyl-alpha-D-glucosamine 1-phosphate from alpha-D-glucosamine 6-phosphate (route II): step 2/2.</text>
</comment>
<dbReference type="SUPFAM" id="SSF51161">
    <property type="entry name" value="Trimeric LpxA-like enzymes"/>
    <property type="match status" value="1"/>
</dbReference>
<keyword evidence="12 18" id="KW-0511">Multifunctional enzyme</keyword>
<evidence type="ECO:0000256" key="4">
    <source>
        <dbReference type="ARBA" id="ARBA00022490"/>
    </source>
</evidence>
<dbReference type="PANTHER" id="PTHR43584:SF3">
    <property type="entry name" value="BIFUNCTIONAL PROTEIN GLMU"/>
    <property type="match status" value="1"/>
</dbReference>
<comment type="catalytic activity">
    <reaction evidence="15 18">
        <text>alpha-D-glucosamine 1-phosphate + acetyl-CoA = N-acetyl-alpha-D-glucosamine 1-phosphate + CoA + H(+)</text>
        <dbReference type="Rhea" id="RHEA:13725"/>
        <dbReference type="ChEBI" id="CHEBI:15378"/>
        <dbReference type="ChEBI" id="CHEBI:57287"/>
        <dbReference type="ChEBI" id="CHEBI:57288"/>
        <dbReference type="ChEBI" id="CHEBI:57776"/>
        <dbReference type="ChEBI" id="CHEBI:58516"/>
        <dbReference type="EC" id="2.3.1.157"/>
    </reaction>
</comment>
<evidence type="ECO:0000256" key="11">
    <source>
        <dbReference type="ARBA" id="ARBA00022984"/>
    </source>
</evidence>
<feature type="binding site" evidence="18">
    <location>
        <position position="409"/>
    </location>
    <ligand>
        <name>acetyl-CoA</name>
        <dbReference type="ChEBI" id="CHEBI:57288"/>
    </ligand>
</feature>
<dbReference type="PANTHER" id="PTHR43584">
    <property type="entry name" value="NUCLEOTIDYL TRANSFERASE"/>
    <property type="match status" value="1"/>
</dbReference>
<dbReference type="HAMAP" id="MF_01631">
    <property type="entry name" value="GlmU"/>
    <property type="match status" value="1"/>
</dbReference>
<gene>
    <name evidence="18 21" type="primary">glmU</name>
    <name evidence="21" type="ORF">GCM10023116_25160</name>
</gene>
<keyword evidence="10 18" id="KW-0133">Cell shape</keyword>
<proteinExistence type="inferred from homology"/>
<feature type="binding site" evidence="18">
    <location>
        <position position="22"/>
    </location>
    <ligand>
        <name>UDP-N-acetyl-alpha-D-glucosamine</name>
        <dbReference type="ChEBI" id="CHEBI:57705"/>
    </ligand>
</feature>
<feature type="binding site" evidence="18">
    <location>
        <position position="370"/>
    </location>
    <ligand>
        <name>UDP-N-acetyl-alpha-D-glucosamine</name>
        <dbReference type="ChEBI" id="CHEBI:57705"/>
    </ligand>
</feature>
<dbReference type="InterPro" id="IPR005882">
    <property type="entry name" value="Bifunctional_GlmU"/>
</dbReference>
<feature type="binding site" evidence="18">
    <location>
        <begin position="8"/>
        <end position="11"/>
    </location>
    <ligand>
        <name>UDP-N-acetyl-alpha-D-glucosamine</name>
        <dbReference type="ChEBI" id="CHEBI:57705"/>
    </ligand>
</feature>
<feature type="binding site" evidence="18">
    <location>
        <position position="384"/>
    </location>
    <ligand>
        <name>acetyl-CoA</name>
        <dbReference type="ChEBI" id="CHEBI:57288"/>
    </ligand>
</feature>
<feature type="binding site" evidence="18">
    <location>
        <position position="337"/>
    </location>
    <ligand>
        <name>UDP-N-acetyl-alpha-D-glucosamine</name>
        <dbReference type="ChEBI" id="CHEBI:57705"/>
    </ligand>
</feature>
<protein>
    <recommendedName>
        <fullName evidence="18">Bifunctional protein GlmU</fullName>
    </recommendedName>
    <domain>
        <recommendedName>
            <fullName evidence="18">UDP-N-acetylglucosamine pyrophosphorylase</fullName>
            <ecNumber evidence="18">2.7.7.23</ecNumber>
        </recommendedName>
        <alternativeName>
            <fullName evidence="18">N-acetylglucosamine-1-phosphate uridyltransferase</fullName>
        </alternativeName>
    </domain>
    <domain>
        <recommendedName>
            <fullName evidence="18">Glucosamine-1-phosphate N-acetyltransferase</fullName>
            <ecNumber evidence="18">2.3.1.157</ecNumber>
        </recommendedName>
    </domain>
</protein>
<keyword evidence="4 18" id="KW-0963">Cytoplasm</keyword>
<evidence type="ECO:0000256" key="3">
    <source>
        <dbReference type="ARBA" id="ARBA00007947"/>
    </source>
</evidence>
<feature type="domain" description="MobA-like NTP transferase" evidence="19">
    <location>
        <begin position="6"/>
        <end position="131"/>
    </location>
</feature>
<dbReference type="InterPro" id="IPR056729">
    <property type="entry name" value="GMPPB_C"/>
</dbReference>
<name>A0ABP8V1X3_9GAMM</name>
<comment type="function">
    <text evidence="17 18">Catalyzes the last two sequential reactions in the de novo biosynthetic pathway for UDP-N-acetylglucosamine (UDP-GlcNAc). The C-terminal domain catalyzes the transfer of acetyl group from acetyl coenzyme A to glucosamine-1-phosphate (GlcN-1-P) to produce N-acetylglucosamine-1-phosphate (GlcNAc-1-P), which is converted into UDP-GlcNAc by the transfer of uridine 5-monophosphate (from uridine 5-triphosphate), a reaction catalyzed by the N-terminal domain.</text>
</comment>
<feature type="region of interest" description="Pyrophosphorylase" evidence="18">
    <location>
        <begin position="1"/>
        <end position="233"/>
    </location>
</feature>
<evidence type="ECO:0000256" key="14">
    <source>
        <dbReference type="ARBA" id="ARBA00023316"/>
    </source>
</evidence>
<keyword evidence="5 18" id="KW-0808">Transferase</keyword>
<sequence>MKIETIILAAGQGSRMKSALPKVLHPIAGRPMLEHVIVSAQTLQAKKTDAEGGLHVVIGHGADQVRERLGNYAVNWVEQTEQLGTGHAVMQAAPACGEADIVLVLYGDVPLIQSATLESLAAACNGERLALLTINLPNPSGYGRIVRDATGAIQAIVEDKDASPEQHAITEINTGIMAIPGKRLQAWLDKLSCENAQGEYYLTDIVAMAVAEGTAVVHAQPQSATEVQGVNNRAQQATLERQLQRQQAEKLMADGVTLLDPSRLDIRGTLQAGNDVVIDINCVFEGAVVLEDGVEIGPGCVISNAMIGVGTRIKANSIIEESVVASHCDIGPFARLRPGTHLEDSAKVGNFVETKKTVIGAGSKVNHLSYVGDADVGAGVNVGAGTITCNYDGVNKFRTVIGDGAFIGSNSSLVAPVTVGEGATVGAGSTITRDIPGQNLSVARGRQKNIEGWKRPEKKA</sequence>
<dbReference type="InterPro" id="IPR011004">
    <property type="entry name" value="Trimer_LpxA-like_sf"/>
</dbReference>
<comment type="similarity">
    <text evidence="2 18">In the C-terminal section; belongs to the transferase hexapeptide repeat family.</text>
</comment>
<comment type="cofactor">
    <cofactor evidence="18">
        <name>Mg(2+)</name>
        <dbReference type="ChEBI" id="CHEBI:18420"/>
    </cofactor>
    <text evidence="18">Binds 1 Mg(2+) ion per subunit.</text>
</comment>
<evidence type="ECO:0000256" key="13">
    <source>
        <dbReference type="ARBA" id="ARBA00023315"/>
    </source>
</evidence>
<feature type="binding site" evidence="18">
    <location>
        <position position="143"/>
    </location>
    <ligand>
        <name>UDP-N-acetyl-alpha-D-glucosamine</name>
        <dbReference type="ChEBI" id="CHEBI:57705"/>
    </ligand>
</feature>
<feature type="binding site" evidence="18">
    <location>
        <position position="231"/>
    </location>
    <ligand>
        <name>Mg(2+)</name>
        <dbReference type="ChEBI" id="CHEBI:18420"/>
    </ligand>
</feature>
<comment type="subcellular location">
    <subcellularLocation>
        <location evidence="1 18">Cytoplasm</location>
    </subcellularLocation>
</comment>
<keyword evidence="6 18" id="KW-0548">Nucleotidyltransferase</keyword>
<keyword evidence="9 18" id="KW-0460">Magnesium</keyword>
<feature type="region of interest" description="N-acetyltransferase" evidence="18">
    <location>
        <begin position="255"/>
        <end position="460"/>
    </location>
</feature>
<dbReference type="RefSeq" id="WP_345196353.1">
    <property type="nucleotide sequence ID" value="NZ_BAABFL010000377.1"/>
</dbReference>
<evidence type="ECO:0000256" key="6">
    <source>
        <dbReference type="ARBA" id="ARBA00022695"/>
    </source>
</evidence>
<feature type="binding site" evidence="18">
    <location>
        <begin position="106"/>
        <end position="108"/>
    </location>
    <ligand>
        <name>UDP-N-acetyl-alpha-D-glucosamine</name>
        <dbReference type="ChEBI" id="CHEBI:57705"/>
    </ligand>
</feature>
<evidence type="ECO:0000256" key="5">
    <source>
        <dbReference type="ARBA" id="ARBA00022679"/>
    </source>
</evidence>
<dbReference type="NCBIfam" id="TIGR01173">
    <property type="entry name" value="glmU"/>
    <property type="match status" value="1"/>
</dbReference>
<evidence type="ECO:0000256" key="18">
    <source>
        <dbReference type="HAMAP-Rule" id="MF_01631"/>
    </source>
</evidence>
<feature type="binding site" evidence="18">
    <location>
        <position position="108"/>
    </location>
    <ligand>
        <name>Mg(2+)</name>
        <dbReference type="ChEBI" id="CHEBI:18420"/>
    </ligand>
</feature>
<feature type="binding site" evidence="18">
    <location>
        <position position="427"/>
    </location>
    <ligand>
        <name>acetyl-CoA</name>
        <dbReference type="ChEBI" id="CHEBI:57288"/>
    </ligand>
</feature>
<feature type="binding site" evidence="18">
    <location>
        <position position="355"/>
    </location>
    <ligand>
        <name>UDP-N-acetyl-alpha-D-glucosamine</name>
        <dbReference type="ChEBI" id="CHEBI:57705"/>
    </ligand>
</feature>
<keyword evidence="22" id="KW-1185">Reference proteome</keyword>
<dbReference type="CDD" id="cd03353">
    <property type="entry name" value="LbH_GlmU_C"/>
    <property type="match status" value="1"/>
</dbReference>
<evidence type="ECO:0000313" key="21">
    <source>
        <dbReference type="EMBL" id="GAA4650233.1"/>
    </source>
</evidence>
<keyword evidence="7 18" id="KW-0479">Metal-binding</keyword>
<dbReference type="Pfam" id="PF25087">
    <property type="entry name" value="GMPPB_C"/>
    <property type="match status" value="1"/>
</dbReference>
<feature type="binding site" evidence="18">
    <location>
        <begin position="84"/>
        <end position="85"/>
    </location>
    <ligand>
        <name>UDP-N-acetyl-alpha-D-glucosamine</name>
        <dbReference type="ChEBI" id="CHEBI:57705"/>
    </ligand>
</feature>
<keyword evidence="14 18" id="KW-0961">Cell wall biogenesis/degradation</keyword>
<reference evidence="22" key="1">
    <citation type="journal article" date="2019" name="Int. J. Syst. Evol. Microbiol.">
        <title>The Global Catalogue of Microorganisms (GCM) 10K type strain sequencing project: providing services to taxonomists for standard genome sequencing and annotation.</title>
        <authorList>
            <consortium name="The Broad Institute Genomics Platform"/>
            <consortium name="The Broad Institute Genome Sequencing Center for Infectious Disease"/>
            <person name="Wu L."/>
            <person name="Ma J."/>
        </authorList>
    </citation>
    <scope>NUCLEOTIDE SEQUENCE [LARGE SCALE GENOMIC DNA]</scope>
    <source>
        <strain evidence="22">JCM 17805</strain>
    </source>
</reference>
<dbReference type="InterPro" id="IPR018357">
    <property type="entry name" value="Hexapep_transf_CS"/>
</dbReference>
<accession>A0ABP8V1X3</accession>
<keyword evidence="8 18" id="KW-0677">Repeat</keyword>
<feature type="binding site" evidence="18">
    <location>
        <position position="444"/>
    </location>
    <ligand>
        <name>acetyl-CoA</name>
        <dbReference type="ChEBI" id="CHEBI:57288"/>
    </ligand>
</feature>
<dbReference type="InterPro" id="IPR001451">
    <property type="entry name" value="Hexapep"/>
</dbReference>
<comment type="caution">
    <text evidence="21">The sequence shown here is derived from an EMBL/GenBank/DDBJ whole genome shotgun (WGS) entry which is preliminary data.</text>
</comment>
<evidence type="ECO:0000259" key="19">
    <source>
        <dbReference type="Pfam" id="PF12804"/>
    </source>
</evidence>
<dbReference type="CDD" id="cd02540">
    <property type="entry name" value="GT2_GlmU_N_bac"/>
    <property type="match status" value="1"/>
</dbReference>
<dbReference type="Gene3D" id="3.90.550.10">
    <property type="entry name" value="Spore Coat Polysaccharide Biosynthesis Protein SpsA, Chain A"/>
    <property type="match status" value="1"/>
</dbReference>
<dbReference type="Pfam" id="PF00132">
    <property type="entry name" value="Hexapep"/>
    <property type="match status" value="1"/>
</dbReference>
<feature type="binding site" evidence="18">
    <location>
        <begin position="390"/>
        <end position="391"/>
    </location>
    <ligand>
        <name>acetyl-CoA</name>
        <dbReference type="ChEBI" id="CHEBI:57288"/>
    </ligand>
</feature>
<feature type="binding site" evidence="18">
    <location>
        <position position="158"/>
    </location>
    <ligand>
        <name>UDP-N-acetyl-alpha-D-glucosamine</name>
        <dbReference type="ChEBI" id="CHEBI:57705"/>
    </ligand>
</feature>
<keyword evidence="13 18" id="KW-0012">Acyltransferase</keyword>
<comment type="pathway">
    <text evidence="18">Nucleotide-sugar biosynthesis; UDP-N-acetyl-alpha-D-glucosamine biosynthesis; UDP-N-acetyl-alpha-D-glucosamine from N-acetyl-alpha-D-glucosamine 1-phosphate: step 1/1.</text>
</comment>
<evidence type="ECO:0000256" key="10">
    <source>
        <dbReference type="ARBA" id="ARBA00022960"/>
    </source>
</evidence>
<evidence type="ECO:0000256" key="16">
    <source>
        <dbReference type="ARBA" id="ARBA00048493"/>
    </source>
</evidence>
<dbReference type="SUPFAM" id="SSF53448">
    <property type="entry name" value="Nucleotide-diphospho-sugar transferases"/>
    <property type="match status" value="1"/>
</dbReference>
<keyword evidence="11 18" id="KW-0573">Peptidoglycan synthesis</keyword>
<dbReference type="EC" id="2.7.7.23" evidence="18"/>
<feature type="active site" description="Proton acceptor" evidence="18">
    <location>
        <position position="367"/>
    </location>
</feature>
<feature type="domain" description="Mannose-1-phosphate guanyltransferase C-terminal" evidence="20">
    <location>
        <begin position="272"/>
        <end position="338"/>
    </location>
</feature>
<dbReference type="Pfam" id="PF12804">
    <property type="entry name" value="NTP_transf_3"/>
    <property type="match status" value="1"/>
</dbReference>
<dbReference type="InterPro" id="IPR050065">
    <property type="entry name" value="GlmU-like"/>
</dbReference>
<feature type="region of interest" description="Linker" evidence="18">
    <location>
        <begin position="234"/>
        <end position="254"/>
    </location>
</feature>
<dbReference type="InterPro" id="IPR029044">
    <property type="entry name" value="Nucleotide-diphossugar_trans"/>
</dbReference>
<evidence type="ECO:0000313" key="22">
    <source>
        <dbReference type="Proteomes" id="UP001500604"/>
    </source>
</evidence>
<dbReference type="InterPro" id="IPR038009">
    <property type="entry name" value="GlmU_C_LbH"/>
</dbReference>
<comment type="subunit">
    <text evidence="18">Homotrimer.</text>
</comment>
<evidence type="ECO:0000256" key="15">
    <source>
        <dbReference type="ARBA" id="ARBA00048247"/>
    </source>
</evidence>
<comment type="similarity">
    <text evidence="3 18">In the N-terminal section; belongs to the N-acetylglucosamine-1-phosphate uridyltransferase family.</text>
</comment>
<evidence type="ECO:0000256" key="7">
    <source>
        <dbReference type="ARBA" id="ARBA00022723"/>
    </source>
</evidence>
<dbReference type="Proteomes" id="UP001500604">
    <property type="component" value="Unassembled WGS sequence"/>
</dbReference>
<evidence type="ECO:0000256" key="12">
    <source>
        <dbReference type="ARBA" id="ARBA00023268"/>
    </source>
</evidence>
<dbReference type="EMBL" id="BAABFL010000377">
    <property type="protein sequence ID" value="GAA4650233.1"/>
    <property type="molecule type" value="Genomic_DNA"/>
</dbReference>
<evidence type="ECO:0000256" key="2">
    <source>
        <dbReference type="ARBA" id="ARBA00007707"/>
    </source>
</evidence>
<dbReference type="InterPro" id="IPR025877">
    <property type="entry name" value="MobA-like_NTP_Trfase"/>
</dbReference>